<dbReference type="InterPro" id="IPR017853">
    <property type="entry name" value="GH"/>
</dbReference>
<dbReference type="RefSeq" id="WP_184219075.1">
    <property type="nucleotide sequence ID" value="NZ_JACHIP010000004.1"/>
</dbReference>
<evidence type="ECO:0000259" key="6">
    <source>
        <dbReference type="Pfam" id="PF25839"/>
    </source>
</evidence>
<feature type="signal peptide" evidence="4">
    <location>
        <begin position="1"/>
        <end position="22"/>
    </location>
</feature>
<keyword evidence="8" id="KW-1185">Reference proteome</keyword>
<dbReference type="Pfam" id="PF01229">
    <property type="entry name" value="Glyco_hydro_39"/>
    <property type="match status" value="1"/>
</dbReference>
<feature type="domain" description="Glycosyl hydrolases family 39 N-terminal catalytic" evidence="5">
    <location>
        <begin position="28"/>
        <end position="309"/>
    </location>
</feature>
<keyword evidence="3" id="KW-0326">Glycosidase</keyword>
<evidence type="ECO:0000256" key="2">
    <source>
        <dbReference type="ARBA" id="ARBA00022801"/>
    </source>
</evidence>
<dbReference type="InterPro" id="IPR051923">
    <property type="entry name" value="Glycosyl_Hydrolase_39"/>
</dbReference>
<dbReference type="Pfam" id="PF25839">
    <property type="entry name" value="Apionate_lact_C"/>
    <property type="match status" value="1"/>
</dbReference>
<dbReference type="AlphaFoldDB" id="A0A7W8E518"/>
<evidence type="ECO:0000313" key="8">
    <source>
        <dbReference type="Proteomes" id="UP000540989"/>
    </source>
</evidence>
<gene>
    <name evidence="7" type="ORF">HDF16_003533</name>
</gene>
<feature type="domain" description="D-apionate lactonase C-terminal" evidence="6">
    <location>
        <begin position="434"/>
        <end position="500"/>
    </location>
</feature>
<feature type="chain" id="PRO_5031101095" description="Glycosyl hydrolase family 39" evidence="4">
    <location>
        <begin position="23"/>
        <end position="503"/>
    </location>
</feature>
<organism evidence="7 8">
    <name type="scientific">Granulicella aggregans</name>
    <dbReference type="NCBI Taxonomy" id="474949"/>
    <lineage>
        <taxon>Bacteria</taxon>
        <taxon>Pseudomonadati</taxon>
        <taxon>Acidobacteriota</taxon>
        <taxon>Terriglobia</taxon>
        <taxon>Terriglobales</taxon>
        <taxon>Acidobacteriaceae</taxon>
        <taxon>Granulicella</taxon>
    </lineage>
</organism>
<name>A0A7W8E518_9BACT</name>
<evidence type="ECO:0000313" key="7">
    <source>
        <dbReference type="EMBL" id="MBB5058819.1"/>
    </source>
</evidence>
<dbReference type="PROSITE" id="PS51257">
    <property type="entry name" value="PROKAR_LIPOPROTEIN"/>
    <property type="match status" value="1"/>
</dbReference>
<evidence type="ECO:0000259" key="5">
    <source>
        <dbReference type="Pfam" id="PF01229"/>
    </source>
</evidence>
<comment type="caution">
    <text evidence="7">The sequence shown here is derived from an EMBL/GenBank/DDBJ whole genome shotgun (WGS) entry which is preliminary data.</text>
</comment>
<evidence type="ECO:0000256" key="4">
    <source>
        <dbReference type="SAM" id="SignalP"/>
    </source>
</evidence>
<dbReference type="PANTHER" id="PTHR12631">
    <property type="entry name" value="ALPHA-L-IDURONIDASE"/>
    <property type="match status" value="1"/>
</dbReference>
<dbReference type="InterPro" id="IPR058789">
    <property type="entry name" value="ApnL_C"/>
</dbReference>
<keyword evidence="4" id="KW-0732">Signal</keyword>
<dbReference type="EMBL" id="JACHIP010000004">
    <property type="protein sequence ID" value="MBB5058819.1"/>
    <property type="molecule type" value="Genomic_DNA"/>
</dbReference>
<dbReference type="InterPro" id="IPR049166">
    <property type="entry name" value="GH39_cat"/>
</dbReference>
<proteinExistence type="inferred from homology"/>
<evidence type="ECO:0000256" key="3">
    <source>
        <dbReference type="ARBA" id="ARBA00023295"/>
    </source>
</evidence>
<dbReference type="Proteomes" id="UP000540989">
    <property type="component" value="Unassembled WGS sequence"/>
</dbReference>
<evidence type="ECO:0000256" key="1">
    <source>
        <dbReference type="ARBA" id="ARBA00008875"/>
    </source>
</evidence>
<dbReference type="Gene3D" id="3.20.20.80">
    <property type="entry name" value="Glycosidases"/>
    <property type="match status" value="1"/>
</dbReference>
<evidence type="ECO:0008006" key="9">
    <source>
        <dbReference type="Google" id="ProtNLM"/>
    </source>
</evidence>
<dbReference type="SUPFAM" id="SSF51445">
    <property type="entry name" value="(Trans)glycosidases"/>
    <property type="match status" value="1"/>
</dbReference>
<reference evidence="7 8" key="1">
    <citation type="submission" date="2020-08" db="EMBL/GenBank/DDBJ databases">
        <title>Genomic Encyclopedia of Type Strains, Phase IV (KMG-V): Genome sequencing to study the core and pangenomes of soil and plant-associated prokaryotes.</title>
        <authorList>
            <person name="Whitman W."/>
        </authorList>
    </citation>
    <scope>NUCLEOTIDE SEQUENCE [LARGE SCALE GENOMIC DNA]</scope>
    <source>
        <strain evidence="7 8">M8UP14</strain>
    </source>
</reference>
<accession>A0A7W8E518</accession>
<dbReference type="GO" id="GO:0004553">
    <property type="term" value="F:hydrolase activity, hydrolyzing O-glycosyl compounds"/>
    <property type="evidence" value="ECO:0007669"/>
    <property type="project" value="TreeGrafter"/>
</dbReference>
<protein>
    <recommendedName>
        <fullName evidence="9">Glycosyl hydrolase family 39</fullName>
    </recommendedName>
</protein>
<sequence length="503" mass="56525">MNRLSKYAFSGLALAVFACRLAAGQEAATSQIKVDWDKEVAVSRSTPALQVVVNPMLLRGAKMHDGSFAALHALGADYVRYVPWLPYPKQAVAELEPPKDGKTSWDFRYIDPTLDDFMKATEGHSVILNFSTIPAWLFKTDTPVTYPEDPNQVFWNYTQGTELRDPSCKEAAEYFARLISWYTKGGLTDEFGKWHESGHHYKVAYWEVLNEIDFEHHWTPEAYTRFYDAVTEAMLKVDPNLKFMALAMAKPSHTPEMFEYFLNPVHHRKGAPLDFITYHFYATPSPDQTINEWQYTFDAQKEEFMTTVRFIETIRKHYSPTTRTDLDELGAILPEDEKENSQPGYVAKDEPAAYWNLAGAMYADIYAQSAAMGIDVVGESQLVGYKSQFPSVTMINYNTSEPNARYWVLKLLLDAFGPGDKLVETSGLNASFSAQAFSTSHGRKLLVINKRNRPQSIALPSEANGAAVTFVAPSTGDGKPQSNALSGNTLVLEPFEVAVVNYK</sequence>
<keyword evidence="2" id="KW-0378">Hydrolase</keyword>
<dbReference type="PANTHER" id="PTHR12631:SF10">
    <property type="entry name" value="BETA-XYLOSIDASE-LIKE PROTEIN-RELATED"/>
    <property type="match status" value="1"/>
</dbReference>
<comment type="similarity">
    <text evidence="1">Belongs to the glycosyl hydrolase 39 family.</text>
</comment>